<dbReference type="InterPro" id="IPR050744">
    <property type="entry name" value="AI-2_Isomerase_LsrG"/>
</dbReference>
<name>A0ABY2XQC0_9GAMM</name>
<dbReference type="PANTHER" id="PTHR33336">
    <property type="entry name" value="QUINOL MONOOXYGENASE YGIN-RELATED"/>
    <property type="match status" value="1"/>
</dbReference>
<comment type="caution">
    <text evidence="3">The sequence shown here is derived from an EMBL/GenBank/DDBJ whole genome shotgun (WGS) entry which is preliminary data.</text>
</comment>
<evidence type="ECO:0000256" key="1">
    <source>
        <dbReference type="SAM" id="MobiDB-lite"/>
    </source>
</evidence>
<feature type="domain" description="ABM" evidence="2">
    <location>
        <begin position="2"/>
        <end position="91"/>
    </location>
</feature>
<evidence type="ECO:0000259" key="2">
    <source>
        <dbReference type="PROSITE" id="PS51725"/>
    </source>
</evidence>
<keyword evidence="3" id="KW-0560">Oxidoreductase</keyword>
<dbReference type="SUPFAM" id="SSF54909">
    <property type="entry name" value="Dimeric alpha+beta barrel"/>
    <property type="match status" value="1"/>
</dbReference>
<sequence length="117" mass="13128">MVIVKGLIPVRDNLRESAVALAQELAQQARDEQGCLSYEVYVKADAPRVIMLWQQWTDLDALERHFDSEHLDDFLDRIPDMIDGEVHSLRFDVTEDGEEPPAAPSTLSALADGTVLH</sequence>
<dbReference type="RefSeq" id="WP_138770816.1">
    <property type="nucleotide sequence ID" value="NZ_JBHSSX010000144.1"/>
</dbReference>
<proteinExistence type="predicted"/>
<reference evidence="3 4" key="1">
    <citation type="submission" date="2019-05" db="EMBL/GenBank/DDBJ databases">
        <title>Genome of Alcanivorax gelatiniphagus, an oil degrading marine bacteria.</title>
        <authorList>
            <person name="Kwon K.K."/>
        </authorList>
    </citation>
    <scope>NUCLEOTIDE SEQUENCE [LARGE SCALE GENOMIC DNA]</scope>
    <source>
        <strain evidence="3 4">MEBiC 08158</strain>
    </source>
</reference>
<dbReference type="GO" id="GO:0004497">
    <property type="term" value="F:monooxygenase activity"/>
    <property type="evidence" value="ECO:0007669"/>
    <property type="project" value="UniProtKB-KW"/>
</dbReference>
<dbReference type="InterPro" id="IPR007138">
    <property type="entry name" value="ABM_dom"/>
</dbReference>
<evidence type="ECO:0000313" key="3">
    <source>
        <dbReference type="EMBL" id="TMW14967.1"/>
    </source>
</evidence>
<keyword evidence="4" id="KW-1185">Reference proteome</keyword>
<dbReference type="PANTHER" id="PTHR33336:SF15">
    <property type="entry name" value="ABM DOMAIN-CONTAINING PROTEIN"/>
    <property type="match status" value="1"/>
</dbReference>
<dbReference type="PROSITE" id="PS51725">
    <property type="entry name" value="ABM"/>
    <property type="match status" value="1"/>
</dbReference>
<dbReference type="InterPro" id="IPR011008">
    <property type="entry name" value="Dimeric_a/b-barrel"/>
</dbReference>
<dbReference type="EMBL" id="VCQT01000008">
    <property type="protein sequence ID" value="TMW14967.1"/>
    <property type="molecule type" value="Genomic_DNA"/>
</dbReference>
<evidence type="ECO:0000313" key="4">
    <source>
        <dbReference type="Proteomes" id="UP000739180"/>
    </source>
</evidence>
<dbReference type="Proteomes" id="UP000739180">
    <property type="component" value="Unassembled WGS sequence"/>
</dbReference>
<dbReference type="Gene3D" id="3.30.70.100">
    <property type="match status" value="1"/>
</dbReference>
<protein>
    <submittedName>
        <fullName evidence="3">Antibiotic biosynthesis monooxygenase</fullName>
    </submittedName>
</protein>
<dbReference type="Pfam" id="PF03992">
    <property type="entry name" value="ABM"/>
    <property type="match status" value="1"/>
</dbReference>
<gene>
    <name evidence="3" type="ORF">FGS76_01300</name>
</gene>
<accession>A0ABY2XQC0</accession>
<organism evidence="3 4">
    <name type="scientific">Alloalcanivorax gelatiniphagus</name>
    <dbReference type="NCBI Taxonomy" id="1194167"/>
    <lineage>
        <taxon>Bacteria</taxon>
        <taxon>Pseudomonadati</taxon>
        <taxon>Pseudomonadota</taxon>
        <taxon>Gammaproteobacteria</taxon>
        <taxon>Oceanospirillales</taxon>
        <taxon>Alcanivoracaceae</taxon>
        <taxon>Alloalcanivorax</taxon>
    </lineage>
</organism>
<keyword evidence="3" id="KW-0503">Monooxygenase</keyword>
<feature type="region of interest" description="Disordered" evidence="1">
    <location>
        <begin position="95"/>
        <end position="117"/>
    </location>
</feature>